<dbReference type="GO" id="GO:0003676">
    <property type="term" value="F:nucleic acid binding"/>
    <property type="evidence" value="ECO:0007669"/>
    <property type="project" value="InterPro"/>
</dbReference>
<evidence type="ECO:0000256" key="2">
    <source>
        <dbReference type="ARBA" id="ARBA00022741"/>
    </source>
</evidence>
<dbReference type="InterPro" id="IPR014001">
    <property type="entry name" value="Helicase_ATP-bd"/>
</dbReference>
<feature type="domain" description="Helicase C-terminal" evidence="8">
    <location>
        <begin position="1364"/>
        <end position="1511"/>
    </location>
</feature>
<evidence type="ECO:0000259" key="8">
    <source>
        <dbReference type="PROSITE" id="PS51194"/>
    </source>
</evidence>
<dbReference type="InterPro" id="IPR001650">
    <property type="entry name" value="Helicase_C-like"/>
</dbReference>
<dbReference type="Gene3D" id="3.40.50.300">
    <property type="entry name" value="P-loop containing nucleotide triphosphate hydrolases"/>
    <property type="match status" value="2"/>
</dbReference>
<comment type="caution">
    <text evidence="9">The sequence shown here is derived from an EMBL/GenBank/DDBJ whole genome shotgun (WGS) entry which is preliminary data.</text>
</comment>
<gene>
    <name evidence="9" type="ORF">BS47DRAFT_1368009</name>
</gene>
<protein>
    <recommendedName>
        <fullName evidence="5">DNA 3'-5' helicase</fullName>
        <ecNumber evidence="5">5.6.2.4</ecNumber>
    </recommendedName>
</protein>
<dbReference type="GO" id="GO:0005524">
    <property type="term" value="F:ATP binding"/>
    <property type="evidence" value="ECO:0007669"/>
    <property type="project" value="UniProtKB-KW"/>
</dbReference>
<reference evidence="9" key="1">
    <citation type="journal article" date="2020" name="Nat. Commun.">
        <title>Large-scale genome sequencing of mycorrhizal fungi provides insights into the early evolution of symbiotic traits.</title>
        <authorList>
            <person name="Miyauchi S."/>
            <person name="Kiss E."/>
            <person name="Kuo A."/>
            <person name="Drula E."/>
            <person name="Kohler A."/>
            <person name="Sanchez-Garcia M."/>
            <person name="Morin E."/>
            <person name="Andreopoulos B."/>
            <person name="Barry K.W."/>
            <person name="Bonito G."/>
            <person name="Buee M."/>
            <person name="Carver A."/>
            <person name="Chen C."/>
            <person name="Cichocki N."/>
            <person name="Clum A."/>
            <person name="Culley D."/>
            <person name="Crous P.W."/>
            <person name="Fauchery L."/>
            <person name="Girlanda M."/>
            <person name="Hayes R.D."/>
            <person name="Keri Z."/>
            <person name="LaButti K."/>
            <person name="Lipzen A."/>
            <person name="Lombard V."/>
            <person name="Magnuson J."/>
            <person name="Maillard F."/>
            <person name="Murat C."/>
            <person name="Nolan M."/>
            <person name="Ohm R.A."/>
            <person name="Pangilinan J."/>
            <person name="Pereira M.F."/>
            <person name="Perotto S."/>
            <person name="Peter M."/>
            <person name="Pfister S."/>
            <person name="Riley R."/>
            <person name="Sitrit Y."/>
            <person name="Stielow J.B."/>
            <person name="Szollosi G."/>
            <person name="Zifcakova L."/>
            <person name="Stursova M."/>
            <person name="Spatafora J.W."/>
            <person name="Tedersoo L."/>
            <person name="Vaario L.M."/>
            <person name="Yamada A."/>
            <person name="Yan M."/>
            <person name="Wang P."/>
            <person name="Xu J."/>
            <person name="Bruns T."/>
            <person name="Baldrian P."/>
            <person name="Vilgalys R."/>
            <person name="Dunand C."/>
            <person name="Henrissat B."/>
            <person name="Grigoriev I.V."/>
            <person name="Hibbett D."/>
            <person name="Nagy L.G."/>
            <person name="Martin F.M."/>
        </authorList>
    </citation>
    <scope>NUCLEOTIDE SEQUENCE</scope>
    <source>
        <strain evidence="9">UP504</strain>
    </source>
</reference>
<dbReference type="PROSITE" id="PS00028">
    <property type="entry name" value="ZINC_FINGER_C2H2_1"/>
    <property type="match status" value="1"/>
</dbReference>
<evidence type="ECO:0000256" key="3">
    <source>
        <dbReference type="ARBA" id="ARBA00022840"/>
    </source>
</evidence>
<keyword evidence="3" id="KW-0067">ATP-binding</keyword>
<dbReference type="PROSITE" id="PS51192">
    <property type="entry name" value="HELICASE_ATP_BIND_1"/>
    <property type="match status" value="1"/>
</dbReference>
<comment type="similarity">
    <text evidence="1">Belongs to the helicase family. RecQ subfamily.</text>
</comment>
<dbReference type="EC" id="5.6.2.4" evidence="5"/>
<feature type="region of interest" description="Disordered" evidence="6">
    <location>
        <begin position="87"/>
        <end position="113"/>
    </location>
</feature>
<comment type="catalytic activity">
    <reaction evidence="4">
        <text>Couples ATP hydrolysis with the unwinding of duplex DNA by translocating in the 3'-5' direction.</text>
        <dbReference type="EC" id="5.6.2.4"/>
    </reaction>
</comment>
<dbReference type="GO" id="GO:0009378">
    <property type="term" value="F:four-way junction helicase activity"/>
    <property type="evidence" value="ECO:0007669"/>
    <property type="project" value="TreeGrafter"/>
</dbReference>
<dbReference type="GO" id="GO:0005694">
    <property type="term" value="C:chromosome"/>
    <property type="evidence" value="ECO:0007669"/>
    <property type="project" value="TreeGrafter"/>
</dbReference>
<dbReference type="Proteomes" id="UP000886523">
    <property type="component" value="Unassembled WGS sequence"/>
</dbReference>
<dbReference type="OrthoDB" id="3151137at2759"/>
<organism evidence="9 10">
    <name type="scientific">Hydnum rufescens UP504</name>
    <dbReference type="NCBI Taxonomy" id="1448309"/>
    <lineage>
        <taxon>Eukaryota</taxon>
        <taxon>Fungi</taxon>
        <taxon>Dikarya</taxon>
        <taxon>Basidiomycota</taxon>
        <taxon>Agaricomycotina</taxon>
        <taxon>Agaricomycetes</taxon>
        <taxon>Cantharellales</taxon>
        <taxon>Hydnaceae</taxon>
        <taxon>Hydnum</taxon>
    </lineage>
</organism>
<evidence type="ECO:0000259" key="7">
    <source>
        <dbReference type="PROSITE" id="PS51192"/>
    </source>
</evidence>
<dbReference type="InterPro" id="IPR011545">
    <property type="entry name" value="DEAD/DEAH_box_helicase_dom"/>
</dbReference>
<dbReference type="SMART" id="SM00487">
    <property type="entry name" value="DEXDc"/>
    <property type="match status" value="1"/>
</dbReference>
<keyword evidence="2" id="KW-0547">Nucleotide-binding</keyword>
<evidence type="ECO:0000256" key="4">
    <source>
        <dbReference type="ARBA" id="ARBA00034617"/>
    </source>
</evidence>
<dbReference type="Pfam" id="PF00271">
    <property type="entry name" value="Helicase_C"/>
    <property type="match status" value="1"/>
</dbReference>
<feature type="compositionally biased region" description="Low complexity" evidence="6">
    <location>
        <begin position="87"/>
        <end position="97"/>
    </location>
</feature>
<dbReference type="InterPro" id="IPR013087">
    <property type="entry name" value="Znf_C2H2_type"/>
</dbReference>
<dbReference type="SMART" id="SM00490">
    <property type="entry name" value="HELICc"/>
    <property type="match status" value="1"/>
</dbReference>
<keyword evidence="10" id="KW-1185">Reference proteome</keyword>
<evidence type="ECO:0000256" key="5">
    <source>
        <dbReference type="ARBA" id="ARBA00034808"/>
    </source>
</evidence>
<evidence type="ECO:0000256" key="1">
    <source>
        <dbReference type="ARBA" id="ARBA00005446"/>
    </source>
</evidence>
<dbReference type="SUPFAM" id="SSF52540">
    <property type="entry name" value="P-loop containing nucleoside triphosphate hydrolases"/>
    <property type="match status" value="1"/>
</dbReference>
<evidence type="ECO:0000256" key="6">
    <source>
        <dbReference type="SAM" id="MobiDB-lite"/>
    </source>
</evidence>
<feature type="compositionally biased region" description="Polar residues" evidence="6">
    <location>
        <begin position="1060"/>
        <end position="1081"/>
    </location>
</feature>
<feature type="domain" description="Helicase ATP-binding" evidence="7">
    <location>
        <begin position="1161"/>
        <end position="1323"/>
    </location>
</feature>
<dbReference type="EMBL" id="MU129148">
    <property type="protein sequence ID" value="KAF9505524.1"/>
    <property type="molecule type" value="Genomic_DNA"/>
</dbReference>
<evidence type="ECO:0000313" key="10">
    <source>
        <dbReference type="Proteomes" id="UP000886523"/>
    </source>
</evidence>
<dbReference type="SMART" id="SM00355">
    <property type="entry name" value="ZnF_C2H2"/>
    <property type="match status" value="2"/>
</dbReference>
<sequence>MKQCREPGCGAELQDSRGLDEHRREMHQKKLKIAGFGVRTRHSSGLFLCDIQGCDFFATTSAMRSHILRKHQDQAISVESTELSVLPAAQSQSSSRRVSPDLDGDDNLISGQYGSDPAGRGNISFNDELSFPGDVFLEDEGDTLLRSSEERETIFHYAQDLETPDGFLYCQLGIDTSNKVVRDTILGHFVKHHGGTSSLPPNLVNILDGLGIPPVISRPDCIVAPIQGIPTLSGFYCRKCYFAAPARKTVANHVYTCRPGVPANDNIQQGKVQVVFCSPTQTWAVEPHYSTTPFLKNAQMQNAVEDAANNYEHPLVPHSFSPPENSRAVAQYIKELGWADELEGHSPKELMELGALPRKEEEDFFRLKLGMESYFDRMKSVVGGMEPVVKRWVQTSSGHTVGHEPFKYPENAKSVHKYADYASRLAIFILRISRCIASGSPTIPILLSSVQLSSAAALDQALHCQGAESDGCGQLDGCIQRFFENILFSRHPHSSQHSNWCPVIRFLLVTHIVDAHGNFRSPKELCGNISALHFLFRLVFLLQVHQIAQTRGVPDAQNEVCTELRSRWLIEGQPSPYDSMLSIMHYATTVSYHQTTPPSFTISSDHALVSIGPHHVHLKDLPVMYQGLIGEMKTLLGELTEGLEIALPLEHMEDDLTQHGHNYSFVEENQHILHPCFLAALNRVHSAPFVLRQQVDGQIVWNRHVLHGYMARAQKLNSVIMLLVYMSSQPPRITELMSMLITNDANSVRSLFLLPDGMVAMLSYNKTNSKNRSEKLIPRYLHPDFQHLLMQYLVFVRPIEFHFSKEIWGDGAARLIRHNLFYRPGGKVYQDSAQFSEQILAPATLKYLGTKITASDWRQLCAGLGREFGASLIDPSKWETGMDMLAGRSTAVSVHNYAVSTGSLSGHLTPDRLQIYYFNCKLWWSSMYNLAVEGPTVPLKDLEDPDFDIATLTRTTLAPMIPGGPGLERDHQNWKQELLGDIQKHISQAVSSALSKLVPELSKLIKEEAVHAAMSKNKALLSSSTSSSSGRMLSLTPSGLSLKSSSFSSMDTCSISLATGDQSAKNSTTSAEILSGSSMSWEPSEPRTPEPTNGDPGVRMDIDGGPGEAHRKETEEAMQVAAQAPDGLPEEVDIRSLRHLQKVLRDKKGRFRSLMQYHATWALQKRRHHLLLISPPGSGKTLPFQVTMSTWPENVRAILVEPYSLLYQQMKDRMTASGLSASVISKENLGPSSGRVVIVGINYFSNRTFLDWMKGLASSSQLGMVAFDEIHTMAEDDDYRPLYKTAVKNVLELPNINMLLMTGTAPPLHMGQLWNKLDLFPEQMLQFRTLRSPSIHRPNIQYQTFYANSASSHNKNRLVAIVESLEHGLLAGQCGAVFFNSKENCKRFAAEIGCEAITGDTAPGDRPQVYARWKERRILCMNKAGYYGGDIAGVTFVVHAEPPQGLTDYLQSSGRGGRSGEECLSLIVVPFDIGPGPDNGRETFSGKHSMHEMLVDRSMMWIVACCKRDIQDCFYVLAASKGLRRICFKARINLFNDLDLDSDCIRKDSRLGTGHMPDGNNSGHVSVQDQRFLPKVSMGIQIGQGISAQRISEQRQRLDTVLSIMGALQDVKCFSCWRVGDPCFDHDTSRCPVKGRWEYYVKFSKEEAPAGLNPKAYNGALQYKLNHGGWRKYVWPMEEHAYCWRCLFHLDHPRFHAGTAGIGEKPPCCFPDVVAPIAWIVRSNKGLLGCLARDLGHPELEKPKSFDQWLSCLDEGQRKVTVASTHLIIWFYRKHCGCVEYKRRCALVKGTLANISHDVEELNKATGEYRAAGYVPSLRVLLGIFPTVVAGFIKQGASALIEGTLGNISHGNMGSILGVPSLRVLQAYLAQHGDLHGLCKGSEKCRKDERRWRQSSLIRGMFREKCCGGQEKRLRALIRTQLRWHGVMDAAECTGPGKWCTGTFYVGTGGLMQALPRNCLDYKVWHYGRLDSYEGGKRIFVGRKLSSVVCWHWDVWTGTKWGRIM</sequence>
<name>A0A9P6DNR4_9AGAM</name>
<evidence type="ECO:0000313" key="9">
    <source>
        <dbReference type="EMBL" id="KAF9505524.1"/>
    </source>
</evidence>
<dbReference type="PANTHER" id="PTHR13710:SF154">
    <property type="entry name" value="RECQ HELICASE, PUTATIVE (AFU_ORTHOLOGUE AFUA_6G14720)-RELATED"/>
    <property type="match status" value="1"/>
</dbReference>
<accession>A0A9P6DNR4</accession>
<dbReference type="GO" id="GO:0000724">
    <property type="term" value="P:double-strand break repair via homologous recombination"/>
    <property type="evidence" value="ECO:0007669"/>
    <property type="project" value="TreeGrafter"/>
</dbReference>
<feature type="region of interest" description="Disordered" evidence="6">
    <location>
        <begin position="1"/>
        <end position="21"/>
    </location>
</feature>
<dbReference type="InterPro" id="IPR027417">
    <property type="entry name" value="P-loop_NTPase"/>
</dbReference>
<feature type="region of interest" description="Disordered" evidence="6">
    <location>
        <begin position="1060"/>
        <end position="1098"/>
    </location>
</feature>
<dbReference type="GO" id="GO:0005737">
    <property type="term" value="C:cytoplasm"/>
    <property type="evidence" value="ECO:0007669"/>
    <property type="project" value="TreeGrafter"/>
</dbReference>
<dbReference type="PROSITE" id="PS51194">
    <property type="entry name" value="HELICASE_CTER"/>
    <property type="match status" value="1"/>
</dbReference>
<dbReference type="GO" id="GO:0043138">
    <property type="term" value="F:3'-5' DNA helicase activity"/>
    <property type="evidence" value="ECO:0007669"/>
    <property type="project" value="UniProtKB-EC"/>
</dbReference>
<proteinExistence type="inferred from homology"/>
<dbReference type="PANTHER" id="PTHR13710">
    <property type="entry name" value="DNA HELICASE RECQ FAMILY MEMBER"/>
    <property type="match status" value="1"/>
</dbReference>
<dbReference type="Pfam" id="PF00270">
    <property type="entry name" value="DEAD"/>
    <property type="match status" value="1"/>
</dbReference>